<dbReference type="PROSITE" id="PS50956">
    <property type="entry name" value="HTH_ASNC_2"/>
    <property type="match status" value="1"/>
</dbReference>
<keyword evidence="1" id="KW-0805">Transcription regulation</keyword>
<dbReference type="InterPro" id="IPR000485">
    <property type="entry name" value="AsnC-type_HTH_dom"/>
</dbReference>
<dbReference type="Gene3D" id="3.30.70.920">
    <property type="match status" value="1"/>
</dbReference>
<proteinExistence type="predicted"/>
<dbReference type="PANTHER" id="PTHR30154">
    <property type="entry name" value="LEUCINE-RESPONSIVE REGULATORY PROTEIN"/>
    <property type="match status" value="1"/>
</dbReference>
<dbReference type="Pfam" id="PF01037">
    <property type="entry name" value="AsnC_trans_reg"/>
    <property type="match status" value="1"/>
</dbReference>
<comment type="caution">
    <text evidence="5">The sequence shown here is derived from an EMBL/GenBank/DDBJ whole genome shotgun (WGS) entry which is preliminary data.</text>
</comment>
<dbReference type="SMART" id="SM00344">
    <property type="entry name" value="HTH_ASNC"/>
    <property type="match status" value="1"/>
</dbReference>
<keyword evidence="6" id="KW-1185">Reference proteome</keyword>
<dbReference type="SUPFAM" id="SSF54909">
    <property type="entry name" value="Dimeric alpha+beta barrel"/>
    <property type="match status" value="1"/>
</dbReference>
<dbReference type="OrthoDB" id="4379331at2"/>
<gene>
    <name evidence="5" type="ORF">ADL15_15190</name>
</gene>
<dbReference type="AlphaFoldDB" id="A0A0X3UPH9"/>
<dbReference type="PRINTS" id="PR00033">
    <property type="entry name" value="HTHASNC"/>
</dbReference>
<keyword evidence="3" id="KW-0804">Transcription</keyword>
<dbReference type="Gene3D" id="1.10.10.10">
    <property type="entry name" value="Winged helix-like DNA-binding domain superfamily/Winged helix DNA-binding domain"/>
    <property type="match status" value="1"/>
</dbReference>
<dbReference type="Proteomes" id="UP000053244">
    <property type="component" value="Unassembled WGS sequence"/>
</dbReference>
<dbReference type="RefSeq" id="WP_067690328.1">
    <property type="nucleotide sequence ID" value="NZ_LLZH01000121.1"/>
</dbReference>
<dbReference type="EMBL" id="LLZH01000121">
    <property type="protein sequence ID" value="KUL34434.1"/>
    <property type="molecule type" value="Genomic_DNA"/>
</dbReference>
<dbReference type="InterPro" id="IPR011008">
    <property type="entry name" value="Dimeric_a/b-barrel"/>
</dbReference>
<dbReference type="GO" id="GO:0005829">
    <property type="term" value="C:cytosol"/>
    <property type="evidence" value="ECO:0007669"/>
    <property type="project" value="TreeGrafter"/>
</dbReference>
<reference evidence="5 6" key="1">
    <citation type="submission" date="2015-10" db="EMBL/GenBank/DDBJ databases">
        <authorList>
            <person name="Gilbert D.G."/>
        </authorList>
    </citation>
    <scope>NUCLEOTIDE SEQUENCE [LARGE SCALE GENOMIC DNA]</scope>
    <source>
        <strain evidence="5 6">NRRL B-16712</strain>
    </source>
</reference>
<keyword evidence="2" id="KW-0238">DNA-binding</keyword>
<dbReference type="InterPro" id="IPR019887">
    <property type="entry name" value="Tscrpt_reg_AsnC/Lrp_C"/>
</dbReference>
<dbReference type="Pfam" id="PF13404">
    <property type="entry name" value="HTH_AsnC-type"/>
    <property type="match status" value="1"/>
</dbReference>
<dbReference type="GO" id="GO:0043565">
    <property type="term" value="F:sequence-specific DNA binding"/>
    <property type="evidence" value="ECO:0007669"/>
    <property type="project" value="InterPro"/>
</dbReference>
<dbReference type="GO" id="GO:0043200">
    <property type="term" value="P:response to amino acid"/>
    <property type="evidence" value="ECO:0007669"/>
    <property type="project" value="TreeGrafter"/>
</dbReference>
<evidence type="ECO:0000256" key="3">
    <source>
        <dbReference type="ARBA" id="ARBA00023163"/>
    </source>
</evidence>
<organism evidence="5 6">
    <name type="scientific">Actinoplanes awajinensis subsp. mycoplanecinus</name>
    <dbReference type="NCBI Taxonomy" id="135947"/>
    <lineage>
        <taxon>Bacteria</taxon>
        <taxon>Bacillati</taxon>
        <taxon>Actinomycetota</taxon>
        <taxon>Actinomycetes</taxon>
        <taxon>Micromonosporales</taxon>
        <taxon>Micromonosporaceae</taxon>
        <taxon>Actinoplanes</taxon>
    </lineage>
</organism>
<evidence type="ECO:0000259" key="4">
    <source>
        <dbReference type="PROSITE" id="PS50956"/>
    </source>
</evidence>
<feature type="domain" description="HTH asnC-type" evidence="4">
    <location>
        <begin position="3"/>
        <end position="64"/>
    </location>
</feature>
<evidence type="ECO:0000256" key="2">
    <source>
        <dbReference type="ARBA" id="ARBA00023125"/>
    </source>
</evidence>
<dbReference type="SUPFAM" id="SSF46785">
    <property type="entry name" value="Winged helix' DNA-binding domain"/>
    <property type="match status" value="1"/>
</dbReference>
<dbReference type="InterPro" id="IPR036390">
    <property type="entry name" value="WH_DNA-bd_sf"/>
</dbReference>
<sequence length="156" mass="16803">MQMDAVDQRIIALLVADARASYAEIGARVSLSAPAVKRRVDRLRTVGVIKGFTAVIEPSSLGWTTEAFVELFCTGRTTPAQITVATRRHPEVVGAYTVSGQADALVHLRAADIGHLEQALERLRAEPFVTSTRSMVVLSRLVETATAVPALPDKPL</sequence>
<evidence type="ECO:0000256" key="1">
    <source>
        <dbReference type="ARBA" id="ARBA00023015"/>
    </source>
</evidence>
<name>A0A0X3UPH9_9ACTN</name>
<evidence type="ECO:0000313" key="5">
    <source>
        <dbReference type="EMBL" id="KUL34434.1"/>
    </source>
</evidence>
<dbReference type="InterPro" id="IPR019888">
    <property type="entry name" value="Tscrpt_reg_AsnC-like"/>
</dbReference>
<dbReference type="PANTHER" id="PTHR30154:SF45">
    <property type="entry name" value="TRANSCRIPTIONAL REGULATORY PROTEIN (PROBABLY ASNC-FAMILY)-RELATED"/>
    <property type="match status" value="1"/>
</dbReference>
<dbReference type="InterPro" id="IPR036388">
    <property type="entry name" value="WH-like_DNA-bd_sf"/>
</dbReference>
<accession>A0A0X3UPH9</accession>
<evidence type="ECO:0000313" key="6">
    <source>
        <dbReference type="Proteomes" id="UP000053244"/>
    </source>
</evidence>
<protein>
    <submittedName>
        <fullName evidence="5">AsnC family transcriptional regulator</fullName>
    </submittedName>
</protein>